<dbReference type="EMBL" id="DRND01000086">
    <property type="protein sequence ID" value="HFC46436.1"/>
    <property type="molecule type" value="Genomic_DNA"/>
</dbReference>
<name>A0A7V2WSP0_9BACT</name>
<dbReference type="Pfam" id="PF04015">
    <property type="entry name" value="DUF362"/>
    <property type="match status" value="1"/>
</dbReference>
<dbReference type="AlphaFoldDB" id="A0A7V2WSP0"/>
<comment type="caution">
    <text evidence="2">The sequence shown here is derived from an EMBL/GenBank/DDBJ whole genome shotgun (WGS) entry which is preliminary data.</text>
</comment>
<protein>
    <submittedName>
        <fullName evidence="2">DUF362 domain-containing protein</fullName>
    </submittedName>
</protein>
<evidence type="ECO:0000313" key="2">
    <source>
        <dbReference type="EMBL" id="HFC46436.1"/>
    </source>
</evidence>
<gene>
    <name evidence="2" type="ORF">ENJ63_00975</name>
</gene>
<dbReference type="Proteomes" id="UP000885797">
    <property type="component" value="Unassembled WGS sequence"/>
</dbReference>
<dbReference type="InterPro" id="IPR007160">
    <property type="entry name" value="DUF362"/>
</dbReference>
<feature type="domain" description="DUF362" evidence="1">
    <location>
        <begin position="37"/>
        <end position="210"/>
    </location>
</feature>
<sequence>MEKGIVVVKGEPIEGAVFTLFDRLREECQVPKNGTFIIKPNLVSDYPPPITTPTDVVGVLIDAIRSWAPSAQILIAEGTASISLDTWEVFSRLGYLDLSSKKGVELLDLNEEGLLRLEDDGHSFFKEIWLPKVVFDAFLISVPVLKAHTLAGVTLSMKNMVGLLPPKLYQEKGHWKKSFCHRNIQRAIYELNRFRSPDLTILDARRGLSTSHLS</sequence>
<reference evidence="2" key="1">
    <citation type="journal article" date="2020" name="mSystems">
        <title>Genome- and Community-Level Interaction Insights into Carbon Utilization and Element Cycling Functions of Hydrothermarchaeota in Hydrothermal Sediment.</title>
        <authorList>
            <person name="Zhou Z."/>
            <person name="Liu Y."/>
            <person name="Xu W."/>
            <person name="Pan J."/>
            <person name="Luo Z.H."/>
            <person name="Li M."/>
        </authorList>
    </citation>
    <scope>NUCLEOTIDE SEQUENCE [LARGE SCALE GENOMIC DNA]</scope>
    <source>
        <strain evidence="2">HyVt-503</strain>
    </source>
</reference>
<feature type="non-terminal residue" evidence="2">
    <location>
        <position position="214"/>
    </location>
</feature>
<evidence type="ECO:0000259" key="1">
    <source>
        <dbReference type="Pfam" id="PF04015"/>
    </source>
</evidence>
<proteinExistence type="predicted"/>
<organism evidence="2">
    <name type="scientific">Dissulfuribacter thermophilus</name>
    <dbReference type="NCBI Taxonomy" id="1156395"/>
    <lineage>
        <taxon>Bacteria</taxon>
        <taxon>Pseudomonadati</taxon>
        <taxon>Thermodesulfobacteriota</taxon>
        <taxon>Dissulfuribacteria</taxon>
        <taxon>Dissulfuribacterales</taxon>
        <taxon>Dissulfuribacteraceae</taxon>
        <taxon>Dissulfuribacter</taxon>
    </lineage>
</organism>
<accession>A0A7V2WSP0</accession>